<dbReference type="Pfam" id="PF13149">
    <property type="entry name" value="Mfa_like_1"/>
    <property type="match status" value="1"/>
</dbReference>
<proteinExistence type="predicted"/>
<gene>
    <name evidence="1" type="ORF">H9807_05515</name>
</gene>
<dbReference type="Gene3D" id="2.60.40.2630">
    <property type="match status" value="1"/>
</dbReference>
<sequence>MNKKLHILQAGLLAVLLGIGSGCSESNTPIAETENNDLMTFRILHPRQAAGADTKVTSTAFENGDRVGLFITRQDAPLEVSGNYVNNAALTFNGSQWTPEKPIYWDGGTYNIYAYYPQTSPVTSVDNLPFSVSLDQNTGDGYESSDFLWATQADASASDTPVNLQFAHRMSRMLIRLVKGEDYEGEMPEDAQVYIHNTVPEATIDLSVGVVTRNTHGTQQSIQAQNLGGHTYAAIIVPQRLDNRQPLVEVIMKGVSYLYESKFVFKPGIQHTVQLVVSKNPEQIKIDIGGELENWDE</sequence>
<comment type="caution">
    <text evidence="1">The sequence shown here is derived from an EMBL/GenBank/DDBJ whole genome shotgun (WGS) entry which is preliminary data.</text>
</comment>
<dbReference type="AlphaFoldDB" id="A0A9D2GX09"/>
<name>A0A9D2GX09_9BACE</name>
<organism evidence="1 2">
    <name type="scientific">Candidatus Bacteroides merdavium</name>
    <dbReference type="NCBI Taxonomy" id="2838472"/>
    <lineage>
        <taxon>Bacteria</taxon>
        <taxon>Pseudomonadati</taxon>
        <taxon>Bacteroidota</taxon>
        <taxon>Bacteroidia</taxon>
        <taxon>Bacteroidales</taxon>
        <taxon>Bacteroidaceae</taxon>
        <taxon>Bacteroides</taxon>
    </lineage>
</organism>
<reference evidence="1" key="1">
    <citation type="journal article" date="2021" name="PeerJ">
        <title>Extensive microbial diversity within the chicken gut microbiome revealed by metagenomics and culture.</title>
        <authorList>
            <person name="Gilroy R."/>
            <person name="Ravi A."/>
            <person name="Getino M."/>
            <person name="Pursley I."/>
            <person name="Horton D.L."/>
            <person name="Alikhan N.F."/>
            <person name="Baker D."/>
            <person name="Gharbi K."/>
            <person name="Hall N."/>
            <person name="Watson M."/>
            <person name="Adriaenssens E.M."/>
            <person name="Foster-Nyarko E."/>
            <person name="Jarju S."/>
            <person name="Secka A."/>
            <person name="Antonio M."/>
            <person name="Oren A."/>
            <person name="Chaudhuri R.R."/>
            <person name="La Ragione R."/>
            <person name="Hildebrand F."/>
            <person name="Pallen M.J."/>
        </authorList>
    </citation>
    <scope>NUCLEOTIDE SEQUENCE</scope>
    <source>
        <strain evidence="1">CHK118-2852</strain>
    </source>
</reference>
<evidence type="ECO:0000313" key="2">
    <source>
        <dbReference type="Proteomes" id="UP000824108"/>
    </source>
</evidence>
<reference evidence="1" key="2">
    <citation type="submission" date="2021-04" db="EMBL/GenBank/DDBJ databases">
        <authorList>
            <person name="Gilroy R."/>
        </authorList>
    </citation>
    <scope>NUCLEOTIDE SEQUENCE</scope>
    <source>
        <strain evidence="1">CHK118-2852</strain>
    </source>
</reference>
<dbReference type="CDD" id="cd13120">
    <property type="entry name" value="BF2867_like_N"/>
    <property type="match status" value="1"/>
</dbReference>
<dbReference type="PROSITE" id="PS51257">
    <property type="entry name" value="PROKAR_LIPOPROTEIN"/>
    <property type="match status" value="1"/>
</dbReference>
<dbReference type="CDD" id="cd13121">
    <property type="entry name" value="BF2867_like_C"/>
    <property type="match status" value="1"/>
</dbReference>
<protein>
    <submittedName>
        <fullName evidence="1">Fimbrillin family protein</fullName>
    </submittedName>
</protein>
<dbReference type="Gene3D" id="2.60.40.2620">
    <property type="entry name" value="Fimbrillin-like"/>
    <property type="match status" value="1"/>
</dbReference>
<dbReference type="Proteomes" id="UP000824108">
    <property type="component" value="Unassembled WGS sequence"/>
</dbReference>
<dbReference type="InterPro" id="IPR042278">
    <property type="entry name" value="Mfa-like_1_N"/>
</dbReference>
<dbReference type="EMBL" id="DXAV01000047">
    <property type="protein sequence ID" value="HIZ91557.1"/>
    <property type="molecule type" value="Genomic_DNA"/>
</dbReference>
<accession>A0A9D2GX09</accession>
<evidence type="ECO:0000313" key="1">
    <source>
        <dbReference type="EMBL" id="HIZ91557.1"/>
    </source>
</evidence>
<dbReference type="InterPro" id="IPR025049">
    <property type="entry name" value="Mfa-like_1"/>
</dbReference>